<dbReference type="InterPro" id="IPR002048">
    <property type="entry name" value="EF_hand_dom"/>
</dbReference>
<evidence type="ECO:0000313" key="9">
    <source>
        <dbReference type="RefSeq" id="XP_022250554.1"/>
    </source>
</evidence>
<keyword evidence="5" id="KW-0106">Calcium</keyword>
<dbReference type="Pfam" id="PF13499">
    <property type="entry name" value="EF-hand_7"/>
    <property type="match status" value="1"/>
</dbReference>
<dbReference type="SMART" id="SM00054">
    <property type="entry name" value="EFh"/>
    <property type="match status" value="2"/>
</dbReference>
<dbReference type="SUPFAM" id="SSF47473">
    <property type="entry name" value="EF-hand"/>
    <property type="match status" value="1"/>
</dbReference>
<feature type="domain" description="EF-hand" evidence="7">
    <location>
        <begin position="108"/>
        <end position="135"/>
    </location>
</feature>
<keyword evidence="6" id="KW-0449">Lipoprotein</keyword>
<evidence type="ECO:0000256" key="5">
    <source>
        <dbReference type="ARBA" id="ARBA00022837"/>
    </source>
</evidence>
<dbReference type="RefSeq" id="XP_022250554.1">
    <property type="nucleotide sequence ID" value="XM_022394846.1"/>
</dbReference>
<dbReference type="PROSITE" id="PS50222">
    <property type="entry name" value="EF_HAND_2"/>
    <property type="match status" value="2"/>
</dbReference>
<dbReference type="PANTHER" id="PTHR23055:SF198">
    <property type="entry name" value="NEURONAL CALCIUM SENSOR 1"/>
    <property type="match status" value="1"/>
</dbReference>
<evidence type="ECO:0000256" key="3">
    <source>
        <dbReference type="ARBA" id="ARBA00022723"/>
    </source>
</evidence>
<dbReference type="PROSITE" id="PS00018">
    <property type="entry name" value="EF_HAND_1"/>
    <property type="match status" value="2"/>
</dbReference>
<comment type="similarity">
    <text evidence="1">Belongs to the recoverin family.</text>
</comment>
<dbReference type="CDD" id="cd00051">
    <property type="entry name" value="EFh"/>
    <property type="match status" value="1"/>
</dbReference>
<dbReference type="InterPro" id="IPR011992">
    <property type="entry name" value="EF-hand-dom_pair"/>
</dbReference>
<gene>
    <name evidence="9" type="primary">LOC106466761</name>
</gene>
<accession>A0ABM1T3U8</accession>
<sequence length="191" mass="22458">MGKKNSKLKPEMISKLVQETYFTEKEVRQWYKGFLKDCPDGLLTEQGFLKIYRQFFPHGDPSKFASLVFRVFDENKKLNETTLQDSEDMLKNECIYQVSQADFTNQGAFKLYDVDNDGYITREEMYSIVDAIYEMLGNQGKDEVEESPRHRVDRIFEQLDKNHDNKLTIDEFKEGSRHDPKIVQALSLYTP</sequence>
<evidence type="ECO:0000256" key="2">
    <source>
        <dbReference type="ARBA" id="ARBA00022707"/>
    </source>
</evidence>
<dbReference type="Gene3D" id="1.10.238.10">
    <property type="entry name" value="EF-hand"/>
    <property type="match status" value="2"/>
</dbReference>
<dbReference type="InterPro" id="IPR028846">
    <property type="entry name" value="Recoverin"/>
</dbReference>
<proteinExistence type="inferred from homology"/>
<evidence type="ECO:0000259" key="7">
    <source>
        <dbReference type="PROSITE" id="PS50222"/>
    </source>
</evidence>
<feature type="domain" description="EF-hand" evidence="7">
    <location>
        <begin position="147"/>
        <end position="182"/>
    </location>
</feature>
<evidence type="ECO:0000256" key="1">
    <source>
        <dbReference type="ARBA" id="ARBA00006049"/>
    </source>
</evidence>
<keyword evidence="3" id="KW-0479">Metal-binding</keyword>
<keyword evidence="4" id="KW-0677">Repeat</keyword>
<dbReference type="PANTHER" id="PTHR23055">
    <property type="entry name" value="CALCIUM BINDING PROTEINS"/>
    <property type="match status" value="1"/>
</dbReference>
<evidence type="ECO:0000256" key="6">
    <source>
        <dbReference type="ARBA" id="ARBA00023288"/>
    </source>
</evidence>
<evidence type="ECO:0000256" key="4">
    <source>
        <dbReference type="ARBA" id="ARBA00022737"/>
    </source>
</evidence>
<dbReference type="PRINTS" id="PR00450">
    <property type="entry name" value="RECOVERIN"/>
</dbReference>
<keyword evidence="2" id="KW-0519">Myristate</keyword>
<evidence type="ECO:0000313" key="8">
    <source>
        <dbReference type="Proteomes" id="UP000694941"/>
    </source>
</evidence>
<dbReference type="Proteomes" id="UP000694941">
    <property type="component" value="Unplaced"/>
</dbReference>
<dbReference type="GeneID" id="106466761"/>
<organism evidence="8 9">
    <name type="scientific">Limulus polyphemus</name>
    <name type="common">Atlantic horseshoe crab</name>
    <dbReference type="NCBI Taxonomy" id="6850"/>
    <lineage>
        <taxon>Eukaryota</taxon>
        <taxon>Metazoa</taxon>
        <taxon>Ecdysozoa</taxon>
        <taxon>Arthropoda</taxon>
        <taxon>Chelicerata</taxon>
        <taxon>Merostomata</taxon>
        <taxon>Xiphosura</taxon>
        <taxon>Limulidae</taxon>
        <taxon>Limulus</taxon>
    </lineage>
</organism>
<reference evidence="9" key="1">
    <citation type="submission" date="2025-08" db="UniProtKB">
        <authorList>
            <consortium name="RefSeq"/>
        </authorList>
    </citation>
    <scope>IDENTIFICATION</scope>
    <source>
        <tissue evidence="9">Muscle</tissue>
    </source>
</reference>
<dbReference type="InterPro" id="IPR018247">
    <property type="entry name" value="EF_Hand_1_Ca_BS"/>
</dbReference>
<keyword evidence="8" id="KW-1185">Reference proteome</keyword>
<name>A0ABM1T3U8_LIMPO</name>
<protein>
    <submittedName>
        <fullName evidence="9">Frequenin-1-like</fullName>
    </submittedName>
</protein>